<feature type="region of interest" description="Disordered" evidence="1">
    <location>
        <begin position="84"/>
        <end position="109"/>
    </location>
</feature>
<gene>
    <name evidence="2" type="ORF">Tco_0989077</name>
</gene>
<protein>
    <submittedName>
        <fullName evidence="2">Uncharacterized protein</fullName>
    </submittedName>
</protein>
<evidence type="ECO:0000313" key="3">
    <source>
        <dbReference type="Proteomes" id="UP001151760"/>
    </source>
</evidence>
<dbReference type="EMBL" id="BQNB010016638">
    <property type="protein sequence ID" value="GJT54023.1"/>
    <property type="molecule type" value="Genomic_DNA"/>
</dbReference>
<dbReference type="Proteomes" id="UP001151760">
    <property type="component" value="Unassembled WGS sequence"/>
</dbReference>
<comment type="caution">
    <text evidence="2">The sequence shown here is derived from an EMBL/GenBank/DDBJ whole genome shotgun (WGS) entry which is preliminary data.</text>
</comment>
<organism evidence="2 3">
    <name type="scientific">Tanacetum coccineum</name>
    <dbReference type="NCBI Taxonomy" id="301880"/>
    <lineage>
        <taxon>Eukaryota</taxon>
        <taxon>Viridiplantae</taxon>
        <taxon>Streptophyta</taxon>
        <taxon>Embryophyta</taxon>
        <taxon>Tracheophyta</taxon>
        <taxon>Spermatophyta</taxon>
        <taxon>Magnoliopsida</taxon>
        <taxon>eudicotyledons</taxon>
        <taxon>Gunneridae</taxon>
        <taxon>Pentapetalae</taxon>
        <taxon>asterids</taxon>
        <taxon>campanulids</taxon>
        <taxon>Asterales</taxon>
        <taxon>Asteraceae</taxon>
        <taxon>Asteroideae</taxon>
        <taxon>Anthemideae</taxon>
        <taxon>Anthemidinae</taxon>
        <taxon>Tanacetum</taxon>
    </lineage>
</organism>
<keyword evidence="3" id="KW-1185">Reference proteome</keyword>
<reference evidence="2" key="1">
    <citation type="journal article" date="2022" name="Int. J. Mol. Sci.">
        <title>Draft Genome of Tanacetum Coccineum: Genomic Comparison of Closely Related Tanacetum-Family Plants.</title>
        <authorList>
            <person name="Yamashiro T."/>
            <person name="Shiraishi A."/>
            <person name="Nakayama K."/>
            <person name="Satake H."/>
        </authorList>
    </citation>
    <scope>NUCLEOTIDE SEQUENCE</scope>
</reference>
<sequence>MMTTGTRLPWSSHWRLRRVLSDGDGVAVIDQAVAWLSAVVTGTVVVARGIGGGRQKYLPEKFFSDFEREEGRVFRVRILNKRTKTKQNGQNRAREWKQRGKSSHVGNPTGCDWLMGRTYDPRALIA</sequence>
<evidence type="ECO:0000256" key="1">
    <source>
        <dbReference type="SAM" id="MobiDB-lite"/>
    </source>
</evidence>
<name>A0ABQ5ET64_9ASTR</name>
<evidence type="ECO:0000313" key="2">
    <source>
        <dbReference type="EMBL" id="GJT54023.1"/>
    </source>
</evidence>
<reference evidence="2" key="2">
    <citation type="submission" date="2022-01" db="EMBL/GenBank/DDBJ databases">
        <authorList>
            <person name="Yamashiro T."/>
            <person name="Shiraishi A."/>
            <person name="Satake H."/>
            <person name="Nakayama K."/>
        </authorList>
    </citation>
    <scope>NUCLEOTIDE SEQUENCE</scope>
</reference>
<accession>A0ABQ5ET64</accession>
<proteinExistence type="predicted"/>